<evidence type="ECO:0000313" key="7">
    <source>
        <dbReference type="Proteomes" id="UP001500326"/>
    </source>
</evidence>
<dbReference type="EC" id="3.1.3.48" evidence="2"/>
<dbReference type="Gene3D" id="3.40.50.2300">
    <property type="match status" value="1"/>
</dbReference>
<dbReference type="InterPro" id="IPR036196">
    <property type="entry name" value="Ptyr_pPase_sf"/>
</dbReference>
<keyword evidence="7" id="KW-1185">Reference proteome</keyword>
<protein>
    <recommendedName>
        <fullName evidence="2">protein-tyrosine-phosphatase</fullName>
        <ecNumber evidence="2">3.1.3.48</ecNumber>
    </recommendedName>
</protein>
<dbReference type="PRINTS" id="PR00719">
    <property type="entry name" value="LMWPTPASE"/>
</dbReference>
<evidence type="ECO:0000259" key="5">
    <source>
        <dbReference type="SMART" id="SM00226"/>
    </source>
</evidence>
<reference evidence="7" key="1">
    <citation type="journal article" date="2019" name="Int. J. Syst. Evol. Microbiol.">
        <title>The Global Catalogue of Microorganisms (GCM) 10K type strain sequencing project: providing services to taxonomists for standard genome sequencing and annotation.</title>
        <authorList>
            <consortium name="The Broad Institute Genomics Platform"/>
            <consortium name="The Broad Institute Genome Sequencing Center for Infectious Disease"/>
            <person name="Wu L."/>
            <person name="Ma J."/>
        </authorList>
    </citation>
    <scope>NUCLEOTIDE SEQUENCE [LARGE SCALE GENOMIC DNA]</scope>
    <source>
        <strain evidence="7">JCM 14902</strain>
    </source>
</reference>
<feature type="domain" description="Phosphotyrosine protein phosphatase I" evidence="5">
    <location>
        <begin position="15"/>
        <end position="165"/>
    </location>
</feature>
<dbReference type="EMBL" id="BAAAOH010000001">
    <property type="protein sequence ID" value="GAA1976820.1"/>
    <property type="molecule type" value="Genomic_DNA"/>
</dbReference>
<comment type="similarity">
    <text evidence="1">Belongs to the low molecular weight phosphotyrosine protein phosphatase family.</text>
</comment>
<organism evidence="6 7">
    <name type="scientific">Microbacterium pumilum</name>
    <dbReference type="NCBI Taxonomy" id="344165"/>
    <lineage>
        <taxon>Bacteria</taxon>
        <taxon>Bacillati</taxon>
        <taxon>Actinomycetota</taxon>
        <taxon>Actinomycetes</taxon>
        <taxon>Micrococcales</taxon>
        <taxon>Microbacteriaceae</taxon>
        <taxon>Microbacterium</taxon>
    </lineage>
</organism>
<dbReference type="InterPro" id="IPR050438">
    <property type="entry name" value="LMW_PTPase"/>
</dbReference>
<comment type="caution">
    <text evidence="6">The sequence shown here is derived from an EMBL/GenBank/DDBJ whole genome shotgun (WGS) entry which is preliminary data.</text>
</comment>
<dbReference type="SMART" id="SM00226">
    <property type="entry name" value="LMWPc"/>
    <property type="match status" value="1"/>
</dbReference>
<dbReference type="PANTHER" id="PTHR11717">
    <property type="entry name" value="LOW MOLECULAR WEIGHT PROTEIN TYROSINE PHOSPHATASE"/>
    <property type="match status" value="1"/>
</dbReference>
<dbReference type="SUPFAM" id="SSF52788">
    <property type="entry name" value="Phosphotyrosine protein phosphatases I"/>
    <property type="match status" value="1"/>
</dbReference>
<dbReference type="Pfam" id="PF01451">
    <property type="entry name" value="LMWPc"/>
    <property type="match status" value="1"/>
</dbReference>
<evidence type="ECO:0000256" key="1">
    <source>
        <dbReference type="ARBA" id="ARBA00011063"/>
    </source>
</evidence>
<evidence type="ECO:0000256" key="4">
    <source>
        <dbReference type="ARBA" id="ARBA00022912"/>
    </source>
</evidence>
<proteinExistence type="inferred from homology"/>
<dbReference type="PANTHER" id="PTHR11717:SF7">
    <property type="entry name" value="LOW MOLECULAR WEIGHT PHOSPHOTYROSINE PROTEIN PHOSPHATASE"/>
    <property type="match status" value="1"/>
</dbReference>
<sequence>MNPMTASAGDRPAPFRVVFVCTGNICRSPMAQVVFREFAEQAGLGARVVSTSSGTGDWHVGEPADQRTIDALHRRGYDGTTHRARQFTHDDFAHSDLVVALDRSHERILRGWARGEADAGKIALLLTFDPSAQSLDVPDPYYAGPVMFDEVLGMIESASRSLFRQLEPAIRPAM</sequence>
<dbReference type="InterPro" id="IPR023485">
    <property type="entry name" value="Ptyr_pPase"/>
</dbReference>
<evidence type="ECO:0000256" key="3">
    <source>
        <dbReference type="ARBA" id="ARBA00022801"/>
    </source>
</evidence>
<accession>A0ABP5DCT0</accession>
<dbReference type="InterPro" id="IPR017867">
    <property type="entry name" value="Tyr_phospatase_low_mol_wt"/>
</dbReference>
<gene>
    <name evidence="6" type="ORF">GCM10009777_07220</name>
</gene>
<keyword evidence="4" id="KW-0904">Protein phosphatase</keyword>
<evidence type="ECO:0000256" key="2">
    <source>
        <dbReference type="ARBA" id="ARBA00013064"/>
    </source>
</evidence>
<evidence type="ECO:0000313" key="6">
    <source>
        <dbReference type="EMBL" id="GAA1976820.1"/>
    </source>
</evidence>
<name>A0ABP5DCT0_9MICO</name>
<dbReference type="CDD" id="cd16343">
    <property type="entry name" value="LMWPTP"/>
    <property type="match status" value="1"/>
</dbReference>
<dbReference type="Proteomes" id="UP001500326">
    <property type="component" value="Unassembled WGS sequence"/>
</dbReference>
<keyword evidence="3" id="KW-0378">Hydrolase</keyword>